<evidence type="ECO:0000313" key="7">
    <source>
        <dbReference type="EMBL" id="MFD2458918.1"/>
    </source>
</evidence>
<keyword evidence="2 5" id="KW-0812">Transmembrane</keyword>
<evidence type="ECO:0000256" key="3">
    <source>
        <dbReference type="ARBA" id="ARBA00022989"/>
    </source>
</evidence>
<feature type="transmembrane region" description="Helical" evidence="5">
    <location>
        <begin position="337"/>
        <end position="357"/>
    </location>
</feature>
<comment type="subcellular location">
    <subcellularLocation>
        <location evidence="1">Cell membrane</location>
        <topology evidence="1">Multi-pass membrane protein</topology>
    </subcellularLocation>
</comment>
<feature type="transmembrane region" description="Helical" evidence="5">
    <location>
        <begin position="431"/>
        <end position="452"/>
    </location>
</feature>
<dbReference type="InterPro" id="IPR020846">
    <property type="entry name" value="MFS_dom"/>
</dbReference>
<dbReference type="EMBL" id="JBHUKU010000004">
    <property type="protein sequence ID" value="MFD2458918.1"/>
    <property type="molecule type" value="Genomic_DNA"/>
</dbReference>
<gene>
    <name evidence="7" type="ORF">ACFSYJ_09905</name>
</gene>
<dbReference type="SUPFAM" id="SSF103473">
    <property type="entry name" value="MFS general substrate transporter"/>
    <property type="match status" value="1"/>
</dbReference>
<feature type="transmembrane region" description="Helical" evidence="5">
    <location>
        <begin position="76"/>
        <end position="98"/>
    </location>
</feature>
<proteinExistence type="predicted"/>
<feature type="transmembrane region" description="Helical" evidence="5">
    <location>
        <begin position="137"/>
        <end position="156"/>
    </location>
</feature>
<reference evidence="8" key="1">
    <citation type="journal article" date="2019" name="Int. J. Syst. Evol. Microbiol.">
        <title>The Global Catalogue of Microorganisms (GCM) 10K type strain sequencing project: providing services to taxonomists for standard genome sequencing and annotation.</title>
        <authorList>
            <consortium name="The Broad Institute Genomics Platform"/>
            <consortium name="The Broad Institute Genome Sequencing Center for Infectious Disease"/>
            <person name="Wu L."/>
            <person name="Ma J."/>
        </authorList>
    </citation>
    <scope>NUCLEOTIDE SEQUENCE [LARGE SCALE GENOMIC DNA]</scope>
    <source>
        <strain evidence="8">CGMCC 4.7643</strain>
    </source>
</reference>
<dbReference type="PROSITE" id="PS50850">
    <property type="entry name" value="MFS"/>
    <property type="match status" value="1"/>
</dbReference>
<keyword evidence="3 5" id="KW-1133">Transmembrane helix</keyword>
<dbReference type="RefSeq" id="WP_345387106.1">
    <property type="nucleotide sequence ID" value="NZ_BAABHG010000002.1"/>
</dbReference>
<name>A0ABW5GD75_9PSEU</name>
<evidence type="ECO:0000256" key="4">
    <source>
        <dbReference type="ARBA" id="ARBA00023136"/>
    </source>
</evidence>
<dbReference type="Gene3D" id="1.20.1250.20">
    <property type="entry name" value="MFS general substrate transporter like domains"/>
    <property type="match status" value="2"/>
</dbReference>
<sequence>MSRPLSAFGLGVVLLATLLPMMDSFIVNVALPTIADELGAANADLELVVAGYGIAFTLLLVPGGRLGDAFGRRRTLVAGLLGFVLASLLCAVATGAEWLVAARVLQGATAALIPPQVLGTIQAAVPPDRRAKAMSRYAAVSGLAAILGLVLGGVLLKVDLWGTSWRLLFLVNLPLGLIAAVLAVFVVPDSRSAHPAGIDWRGTALLGALVLAVLVPLNRGPLLGWPWWTIALPLLAPVAATALWRTEKRVAAAGAVPLLPPSVLAAPQVRGGLLLLAPFLAAWAGFLFALPLTVQHGFGLDPLTAGLAVAPMSLAFLLGSFAVPALRARLAGRVTSYGALVQGLGVAWLLAALPLGWFGGTVWSALPGLVLVGLGQALVVGAANISVLGAVPAAYASVGGGVLVTTQQGAMAIGVAALGTLFGTLHSGQGYATAFGVVLAVQLAVGLGVAFASRERDARALAPVS</sequence>
<dbReference type="CDD" id="cd17321">
    <property type="entry name" value="MFS_MMR_MDR_like"/>
    <property type="match status" value="1"/>
</dbReference>
<feature type="transmembrane region" description="Helical" evidence="5">
    <location>
        <begin position="225"/>
        <end position="244"/>
    </location>
</feature>
<feature type="transmembrane region" description="Helical" evidence="5">
    <location>
        <begin position="104"/>
        <end position="125"/>
    </location>
</feature>
<protein>
    <submittedName>
        <fullName evidence="7">MFS transporter</fullName>
    </submittedName>
</protein>
<feature type="domain" description="Major facilitator superfamily (MFS) profile" evidence="6">
    <location>
        <begin position="9"/>
        <end position="457"/>
    </location>
</feature>
<evidence type="ECO:0000256" key="1">
    <source>
        <dbReference type="ARBA" id="ARBA00004651"/>
    </source>
</evidence>
<organism evidence="7 8">
    <name type="scientific">Amycolatopsis samaneae</name>
    <dbReference type="NCBI Taxonomy" id="664691"/>
    <lineage>
        <taxon>Bacteria</taxon>
        <taxon>Bacillati</taxon>
        <taxon>Actinomycetota</taxon>
        <taxon>Actinomycetes</taxon>
        <taxon>Pseudonocardiales</taxon>
        <taxon>Pseudonocardiaceae</taxon>
        <taxon>Amycolatopsis</taxon>
    </lineage>
</organism>
<dbReference type="InterPro" id="IPR011701">
    <property type="entry name" value="MFS"/>
</dbReference>
<comment type="caution">
    <text evidence="7">The sequence shown here is derived from an EMBL/GenBank/DDBJ whole genome shotgun (WGS) entry which is preliminary data.</text>
</comment>
<dbReference type="PRINTS" id="PR01036">
    <property type="entry name" value="TCRTETB"/>
</dbReference>
<dbReference type="InterPro" id="IPR036259">
    <property type="entry name" value="MFS_trans_sf"/>
</dbReference>
<feature type="transmembrane region" description="Helical" evidence="5">
    <location>
        <begin position="305"/>
        <end position="325"/>
    </location>
</feature>
<dbReference type="PANTHER" id="PTHR42718">
    <property type="entry name" value="MAJOR FACILITATOR SUPERFAMILY MULTIDRUG TRANSPORTER MFSC"/>
    <property type="match status" value="1"/>
</dbReference>
<dbReference type="PANTHER" id="PTHR42718:SF39">
    <property type="entry name" value="ACTINORHODIN TRANSPORTER-RELATED"/>
    <property type="match status" value="1"/>
</dbReference>
<keyword evidence="4 5" id="KW-0472">Membrane</keyword>
<feature type="transmembrane region" description="Helical" evidence="5">
    <location>
        <begin position="273"/>
        <end position="293"/>
    </location>
</feature>
<dbReference type="Proteomes" id="UP001597419">
    <property type="component" value="Unassembled WGS sequence"/>
</dbReference>
<feature type="transmembrane region" description="Helical" evidence="5">
    <location>
        <begin position="45"/>
        <end position="64"/>
    </location>
</feature>
<accession>A0ABW5GD75</accession>
<feature type="transmembrane region" description="Helical" evidence="5">
    <location>
        <begin position="369"/>
        <end position="395"/>
    </location>
</feature>
<evidence type="ECO:0000256" key="2">
    <source>
        <dbReference type="ARBA" id="ARBA00022692"/>
    </source>
</evidence>
<feature type="transmembrane region" description="Helical" evidence="5">
    <location>
        <begin position="402"/>
        <end position="425"/>
    </location>
</feature>
<evidence type="ECO:0000259" key="6">
    <source>
        <dbReference type="PROSITE" id="PS50850"/>
    </source>
</evidence>
<dbReference type="Pfam" id="PF07690">
    <property type="entry name" value="MFS_1"/>
    <property type="match status" value="1"/>
</dbReference>
<feature type="transmembrane region" description="Helical" evidence="5">
    <location>
        <begin position="200"/>
        <end position="219"/>
    </location>
</feature>
<feature type="transmembrane region" description="Helical" evidence="5">
    <location>
        <begin position="168"/>
        <end position="188"/>
    </location>
</feature>
<evidence type="ECO:0000313" key="8">
    <source>
        <dbReference type="Proteomes" id="UP001597419"/>
    </source>
</evidence>
<evidence type="ECO:0000256" key="5">
    <source>
        <dbReference type="SAM" id="Phobius"/>
    </source>
</evidence>
<keyword evidence="8" id="KW-1185">Reference proteome</keyword>